<dbReference type="Proteomes" id="UP001478133">
    <property type="component" value="Unassembled WGS sequence"/>
</dbReference>
<comment type="caution">
    <text evidence="1">The sequence shown here is derived from an EMBL/GenBank/DDBJ whole genome shotgun (WGS) entry which is preliminary data.</text>
</comment>
<evidence type="ECO:0000313" key="2">
    <source>
        <dbReference type="Proteomes" id="UP001478133"/>
    </source>
</evidence>
<keyword evidence="2" id="KW-1185">Reference proteome</keyword>
<proteinExistence type="predicted"/>
<dbReference type="Pfam" id="PF13189">
    <property type="entry name" value="Cytidylate_kin2"/>
    <property type="match status" value="1"/>
</dbReference>
<dbReference type="Gene3D" id="3.40.50.300">
    <property type="entry name" value="P-loop containing nucleotide triphosphate hydrolases"/>
    <property type="match status" value="1"/>
</dbReference>
<reference evidence="1 2" key="1">
    <citation type="submission" date="2024-03" db="EMBL/GenBank/DDBJ databases">
        <title>Human intestinal bacterial collection.</title>
        <authorList>
            <person name="Pauvert C."/>
            <person name="Hitch T.C.A."/>
            <person name="Clavel T."/>
        </authorList>
    </citation>
    <scope>NUCLEOTIDE SEQUENCE [LARGE SCALE GENOMIC DNA]</scope>
    <source>
        <strain evidence="1 2">CLA-AP-H18</strain>
    </source>
</reference>
<dbReference type="GO" id="GO:0016301">
    <property type="term" value="F:kinase activity"/>
    <property type="evidence" value="ECO:0007669"/>
    <property type="project" value="UniProtKB-KW"/>
</dbReference>
<evidence type="ECO:0000313" key="1">
    <source>
        <dbReference type="EMBL" id="MEQ2565291.1"/>
    </source>
</evidence>
<keyword evidence="1" id="KW-0808">Transferase</keyword>
<protein>
    <submittedName>
        <fullName evidence="1">Cytidylate kinase family protein</fullName>
    </submittedName>
</protein>
<organism evidence="1 2">
    <name type="scientific">Ruminococcoides intestinihominis</name>
    <dbReference type="NCBI Taxonomy" id="3133161"/>
    <lineage>
        <taxon>Bacteria</taxon>
        <taxon>Bacillati</taxon>
        <taxon>Bacillota</taxon>
        <taxon>Clostridia</taxon>
        <taxon>Eubacteriales</taxon>
        <taxon>Oscillospiraceae</taxon>
        <taxon>Ruminococcoides</taxon>
    </lineage>
</organism>
<sequence>MLYIHFIEKLTGLQGITINNIESNEIAKNHLIKKEKCRESYFNYYTSYEWGKPQYYDLCVNTSSMDLDDLVHHVESYINTNISNHIGKK</sequence>
<dbReference type="RefSeq" id="WP_367286371.1">
    <property type="nucleotide sequence ID" value="NZ_JBBMEY010000009.1"/>
</dbReference>
<gene>
    <name evidence="1" type="ORF">ABFO16_03460</name>
</gene>
<dbReference type="InterPro" id="IPR027417">
    <property type="entry name" value="P-loop_NTPase"/>
</dbReference>
<keyword evidence="1" id="KW-0418">Kinase</keyword>
<accession>A0ABV1HT71</accession>
<name>A0ABV1HT71_9FIRM</name>
<dbReference type="EMBL" id="JBBMFI010000008">
    <property type="protein sequence ID" value="MEQ2565291.1"/>
    <property type="molecule type" value="Genomic_DNA"/>
</dbReference>